<name>A0A0P6GNJ9_9CRUS</name>
<dbReference type="AlphaFoldDB" id="A0A0P6GNJ9"/>
<protein>
    <submittedName>
        <fullName evidence="1">Uncharacterized protein</fullName>
    </submittedName>
</protein>
<sequence length="45" mass="5611">MRHTHNHFNCVLLRNYIINGETNMFSEICIQFRLYRIIFSEFQEM</sequence>
<reference evidence="1" key="1">
    <citation type="submission" date="2015-10" db="EMBL/GenBank/DDBJ databases">
        <title>EvidentialGene: Evidence-directed Construction of Complete mRNA Transcriptomes without Genomes.</title>
        <authorList>
            <person name="Gilbert D.G."/>
        </authorList>
    </citation>
    <scope>NUCLEOTIDE SEQUENCE</scope>
</reference>
<proteinExistence type="predicted"/>
<evidence type="ECO:0000313" key="1">
    <source>
        <dbReference type="EMBL" id="JAN63454.1"/>
    </source>
</evidence>
<accession>A0A0P6GNJ9</accession>
<organism evidence="1">
    <name type="scientific">Daphnia magna</name>
    <dbReference type="NCBI Taxonomy" id="35525"/>
    <lineage>
        <taxon>Eukaryota</taxon>
        <taxon>Metazoa</taxon>
        <taxon>Ecdysozoa</taxon>
        <taxon>Arthropoda</taxon>
        <taxon>Crustacea</taxon>
        <taxon>Branchiopoda</taxon>
        <taxon>Diplostraca</taxon>
        <taxon>Cladocera</taxon>
        <taxon>Anomopoda</taxon>
        <taxon>Daphniidae</taxon>
        <taxon>Daphnia</taxon>
    </lineage>
</organism>
<dbReference type="EMBL" id="GDIQ01031283">
    <property type="protein sequence ID" value="JAN63454.1"/>
    <property type="molecule type" value="Transcribed_RNA"/>
</dbReference>